<organism evidence="2 3">
    <name type="scientific">Vibrio aestuarianus</name>
    <dbReference type="NCBI Taxonomy" id="28171"/>
    <lineage>
        <taxon>Bacteria</taxon>
        <taxon>Pseudomonadati</taxon>
        <taxon>Pseudomonadota</taxon>
        <taxon>Gammaproteobacteria</taxon>
        <taxon>Vibrionales</taxon>
        <taxon>Vibrionaceae</taxon>
        <taxon>Vibrio</taxon>
    </lineage>
</organism>
<feature type="transmembrane region" description="Helical" evidence="1">
    <location>
        <begin position="95"/>
        <end position="113"/>
    </location>
</feature>
<comment type="caution">
    <text evidence="2">The sequence shown here is derived from an EMBL/GenBank/DDBJ whole genome shotgun (WGS) entry which is preliminary data.</text>
</comment>
<reference evidence="2" key="1">
    <citation type="submission" date="2022-06" db="EMBL/GenBank/DDBJ databases">
        <authorList>
            <person name="Goudenege D."/>
            <person name="Le Roux F."/>
        </authorList>
    </citation>
    <scope>NUCLEOTIDE SEQUENCE</scope>
    <source>
        <strain evidence="2">12-063</strain>
    </source>
</reference>
<proteinExistence type="predicted"/>
<keyword evidence="1" id="KW-0472">Membrane</keyword>
<dbReference type="EMBL" id="CALYLK010000131">
    <property type="protein sequence ID" value="CAH8218823.1"/>
    <property type="molecule type" value="Genomic_DNA"/>
</dbReference>
<keyword evidence="3" id="KW-1185">Reference proteome</keyword>
<keyword evidence="1" id="KW-0812">Transmembrane</keyword>
<feature type="transmembrane region" description="Helical" evidence="1">
    <location>
        <begin position="20"/>
        <end position="38"/>
    </location>
</feature>
<dbReference type="Proteomes" id="UP001152658">
    <property type="component" value="Unassembled WGS sequence"/>
</dbReference>
<feature type="transmembrane region" description="Helical" evidence="1">
    <location>
        <begin position="58"/>
        <end position="75"/>
    </location>
</feature>
<gene>
    <name evidence="2" type="ORF">VAE063_900375</name>
</gene>
<feature type="transmembrane region" description="Helical" evidence="1">
    <location>
        <begin position="119"/>
        <end position="138"/>
    </location>
</feature>
<keyword evidence="1" id="KW-1133">Transmembrane helix</keyword>
<evidence type="ECO:0000256" key="1">
    <source>
        <dbReference type="SAM" id="Phobius"/>
    </source>
</evidence>
<dbReference type="InterPro" id="IPR021318">
    <property type="entry name" value="DUF2919"/>
</dbReference>
<accession>A0ABN8TPI6</accession>
<evidence type="ECO:0000313" key="2">
    <source>
        <dbReference type="EMBL" id="CAH8218823.1"/>
    </source>
</evidence>
<evidence type="ECO:0000313" key="3">
    <source>
        <dbReference type="Proteomes" id="UP001152658"/>
    </source>
</evidence>
<protein>
    <submittedName>
        <fullName evidence="2">Membrane protein</fullName>
    </submittedName>
</protein>
<name>A0ABN8TPI6_9VIBR</name>
<sequence length="155" mass="17944">MMRYALDQYDQHGFLRAPKFIWLGWLFLAKAWVVFVVAGASRESGSKILDIVYPDHSMLYLGLAMGLPSIIMMWLVGLRSPERARVNQIVRRGKLITLVMIVLQFTQTFYHIYLEQGLFNWANASTLLILLWFGLYLINSKSVRDCFSIPPLDKQ</sequence>
<dbReference type="Pfam" id="PF11143">
    <property type="entry name" value="DUF2919"/>
    <property type="match status" value="1"/>
</dbReference>